<keyword evidence="3" id="KW-0238">DNA-binding</keyword>
<evidence type="ECO:0000256" key="4">
    <source>
        <dbReference type="ARBA" id="ARBA00023163"/>
    </source>
</evidence>
<comment type="subcellular location">
    <subcellularLocation>
        <location evidence="1">Nucleus</location>
    </subcellularLocation>
</comment>
<feature type="region of interest" description="Disordered" evidence="6">
    <location>
        <begin position="255"/>
        <end position="299"/>
    </location>
</feature>
<protein>
    <submittedName>
        <fullName evidence="8">Myb family transcription factor EFM</fullName>
    </submittedName>
</protein>
<comment type="caution">
    <text evidence="8">The sequence shown here is derived from an EMBL/GenBank/DDBJ whole genome shotgun (WGS) entry which is preliminary data.</text>
</comment>
<accession>A0A371DZH1</accession>
<dbReference type="STRING" id="157652.A0A371DZH1"/>
<dbReference type="SUPFAM" id="SSF46689">
    <property type="entry name" value="Homeodomain-like"/>
    <property type="match status" value="1"/>
</dbReference>
<dbReference type="Proteomes" id="UP000257109">
    <property type="component" value="Unassembled WGS sequence"/>
</dbReference>
<dbReference type="GO" id="GO:0005634">
    <property type="term" value="C:nucleus"/>
    <property type="evidence" value="ECO:0007669"/>
    <property type="project" value="UniProtKB-SubCell"/>
</dbReference>
<evidence type="ECO:0000313" key="8">
    <source>
        <dbReference type="EMBL" id="RDX57888.1"/>
    </source>
</evidence>
<dbReference type="GO" id="GO:0003700">
    <property type="term" value="F:DNA-binding transcription factor activity"/>
    <property type="evidence" value="ECO:0007669"/>
    <property type="project" value="InterPro"/>
</dbReference>
<evidence type="ECO:0000313" key="9">
    <source>
        <dbReference type="Proteomes" id="UP000257109"/>
    </source>
</evidence>
<dbReference type="PROSITE" id="PS51294">
    <property type="entry name" value="HTH_MYB"/>
    <property type="match status" value="1"/>
</dbReference>
<dbReference type="FunFam" id="1.10.10.60:FF:000002">
    <property type="entry name" value="Myb family transcription factor"/>
    <property type="match status" value="1"/>
</dbReference>
<feature type="compositionally biased region" description="Low complexity" evidence="6">
    <location>
        <begin position="263"/>
        <end position="284"/>
    </location>
</feature>
<dbReference type="InterPro" id="IPR009057">
    <property type="entry name" value="Homeodomain-like_sf"/>
</dbReference>
<keyword evidence="9" id="KW-1185">Reference proteome</keyword>
<evidence type="ECO:0000256" key="2">
    <source>
        <dbReference type="ARBA" id="ARBA00023015"/>
    </source>
</evidence>
<dbReference type="OrthoDB" id="1908613at2759"/>
<dbReference type="GO" id="GO:0003677">
    <property type="term" value="F:DNA binding"/>
    <property type="evidence" value="ECO:0007669"/>
    <property type="project" value="UniProtKB-KW"/>
</dbReference>
<dbReference type="EMBL" id="QJKJ01018061">
    <property type="protein sequence ID" value="RDX57888.1"/>
    <property type="molecule type" value="Genomic_DNA"/>
</dbReference>
<keyword evidence="5" id="KW-0539">Nucleus</keyword>
<dbReference type="AlphaFoldDB" id="A0A371DZH1"/>
<gene>
    <name evidence="8" type="primary">EFM</name>
    <name evidence="8" type="ORF">CR513_62837</name>
</gene>
<feature type="compositionally biased region" description="Low complexity" evidence="6">
    <location>
        <begin position="380"/>
        <end position="394"/>
    </location>
</feature>
<proteinExistence type="predicted"/>
<feature type="region of interest" description="Disordered" evidence="6">
    <location>
        <begin position="377"/>
        <end position="438"/>
    </location>
</feature>
<evidence type="ECO:0000256" key="6">
    <source>
        <dbReference type="SAM" id="MobiDB-lite"/>
    </source>
</evidence>
<feature type="domain" description="HTH myb-type" evidence="7">
    <location>
        <begin position="293"/>
        <end position="353"/>
    </location>
</feature>
<dbReference type="InterPro" id="IPR017930">
    <property type="entry name" value="Myb_dom"/>
</dbReference>
<keyword evidence="4" id="KW-0804">Transcription</keyword>
<evidence type="ECO:0000259" key="7">
    <source>
        <dbReference type="PROSITE" id="PS51294"/>
    </source>
</evidence>
<dbReference type="InterPro" id="IPR058673">
    <property type="entry name" value="HHO5-like_N"/>
</dbReference>
<dbReference type="Pfam" id="PF00249">
    <property type="entry name" value="Myb_DNA-binding"/>
    <property type="match status" value="1"/>
</dbReference>
<keyword evidence="2" id="KW-0805">Transcription regulation</keyword>
<evidence type="ECO:0000256" key="3">
    <source>
        <dbReference type="ARBA" id="ARBA00023125"/>
    </source>
</evidence>
<dbReference type="InterPro" id="IPR044787">
    <property type="entry name" value="HHO5-like"/>
</dbReference>
<dbReference type="Pfam" id="PF26575">
    <property type="entry name" value="HHO5_N"/>
    <property type="match status" value="1"/>
</dbReference>
<evidence type="ECO:0000256" key="5">
    <source>
        <dbReference type="ARBA" id="ARBA00023242"/>
    </source>
</evidence>
<dbReference type="Gene3D" id="1.10.10.60">
    <property type="entry name" value="Homeodomain-like"/>
    <property type="match status" value="1"/>
</dbReference>
<evidence type="ECO:0000256" key="1">
    <source>
        <dbReference type="ARBA" id="ARBA00004123"/>
    </source>
</evidence>
<sequence length="438" mass="48664">MGSVPAELSLDLRPTFVPKTITDFLCDLSSVPDKLASLHDFLARLEDELRKIDAFKRELPLSMLLLNDGSCSCSFPFLSFPFLFFSSFPSLPSLFFLQIHPPSLSPPAISLLRTESQKCRPRDSPPLFEEFIPLKKEHLHNDETNSKDNECSRDKRNWMSSVQLWNNTTTNNNASDRIQLHHKLETKKSEEGQSVAEDLFQSCNNRNGGRRAFMPFSRYSSCSSSVPVTTVALAAATKEEKEESVMNRLSLLTPSVKEGCGSRGSRSSSNRAVSSSSPPTVQPSLRGTPLQQSSRKQRRCWSPELHRRFVNALQKLGGSQAATPKQIRELMQVDGLTNDEVKSHLQKYRLHTRRVPSATANQQVVVLGGLWMSQDQYNDSSKVSSSGSGSPQSPLHLAAGSRGGTSPTEGDSMEDDEDARSESYSWKSHMNKPGKVDV</sequence>
<dbReference type="PANTHER" id="PTHR31003">
    <property type="entry name" value="MYB FAMILY TRANSCRIPTION FACTOR"/>
    <property type="match status" value="1"/>
</dbReference>
<dbReference type="PANTHER" id="PTHR31003:SF3">
    <property type="entry name" value="HOMEODOMAIN-LIKE SUPERFAMILY PROTEIN-RELATED"/>
    <property type="match status" value="1"/>
</dbReference>
<dbReference type="InterPro" id="IPR001005">
    <property type="entry name" value="SANT/Myb"/>
</dbReference>
<feature type="non-terminal residue" evidence="8">
    <location>
        <position position="1"/>
    </location>
</feature>
<dbReference type="NCBIfam" id="TIGR01557">
    <property type="entry name" value="myb_SHAQKYF"/>
    <property type="match status" value="1"/>
</dbReference>
<dbReference type="InterPro" id="IPR006447">
    <property type="entry name" value="Myb_dom_plants"/>
</dbReference>
<name>A0A371DZH1_MUCPR</name>
<reference evidence="8" key="1">
    <citation type="submission" date="2018-05" db="EMBL/GenBank/DDBJ databases">
        <title>Draft genome of Mucuna pruriens seed.</title>
        <authorList>
            <person name="Nnadi N.E."/>
            <person name="Vos R."/>
            <person name="Hasami M.H."/>
            <person name="Devisetty U.K."/>
            <person name="Aguiy J.C."/>
        </authorList>
    </citation>
    <scope>NUCLEOTIDE SEQUENCE [LARGE SCALE GENOMIC DNA]</scope>
    <source>
        <strain evidence="8">JCA_2017</strain>
    </source>
</reference>
<organism evidence="8 9">
    <name type="scientific">Mucuna pruriens</name>
    <name type="common">Velvet bean</name>
    <name type="synonym">Dolichos pruriens</name>
    <dbReference type="NCBI Taxonomy" id="157652"/>
    <lineage>
        <taxon>Eukaryota</taxon>
        <taxon>Viridiplantae</taxon>
        <taxon>Streptophyta</taxon>
        <taxon>Embryophyta</taxon>
        <taxon>Tracheophyta</taxon>
        <taxon>Spermatophyta</taxon>
        <taxon>Magnoliopsida</taxon>
        <taxon>eudicotyledons</taxon>
        <taxon>Gunneridae</taxon>
        <taxon>Pentapetalae</taxon>
        <taxon>rosids</taxon>
        <taxon>fabids</taxon>
        <taxon>Fabales</taxon>
        <taxon>Fabaceae</taxon>
        <taxon>Papilionoideae</taxon>
        <taxon>50 kb inversion clade</taxon>
        <taxon>NPAAA clade</taxon>
        <taxon>indigoferoid/millettioid clade</taxon>
        <taxon>Phaseoleae</taxon>
        <taxon>Mucuna</taxon>
    </lineage>
</organism>